<name>A0A2J5HIX4_9EURO</name>
<reference evidence="2" key="1">
    <citation type="submission" date="2017-12" db="EMBL/GenBank/DDBJ databases">
        <authorList>
            <consortium name="DOE Joint Genome Institute"/>
            <person name="Mondo S.J."/>
            <person name="Kjaerbolling I."/>
            <person name="Vesth T.C."/>
            <person name="Frisvad J.C."/>
            <person name="Nybo J.L."/>
            <person name="Theobald S."/>
            <person name="Kuo A."/>
            <person name="Bowyer P."/>
            <person name="Matsuda Y."/>
            <person name="Lyhne E.K."/>
            <person name="Kogle M.E."/>
            <person name="Clum A."/>
            <person name="Lipzen A."/>
            <person name="Salamov A."/>
            <person name="Ngan C.Y."/>
            <person name="Daum C."/>
            <person name="Chiniquy J."/>
            <person name="Barry K."/>
            <person name="LaButti K."/>
            <person name="Haridas S."/>
            <person name="Simmons B.A."/>
            <person name="Magnuson J.K."/>
            <person name="Mortensen U.H."/>
            <person name="Larsen T.O."/>
            <person name="Grigoriev I.V."/>
            <person name="Baker S.E."/>
            <person name="Andersen M.R."/>
            <person name="Nordberg H.P."/>
            <person name="Cantor M.N."/>
            <person name="Hua S.X."/>
        </authorList>
    </citation>
    <scope>NUCLEOTIDE SEQUENCE [LARGE SCALE GENOMIC DNA]</scope>
    <source>
        <strain evidence="2">IBT 19404</strain>
    </source>
</reference>
<keyword evidence="2" id="KW-1185">Reference proteome</keyword>
<organism evidence="1 2">
    <name type="scientific">Aspergillus taichungensis</name>
    <dbReference type="NCBI Taxonomy" id="482145"/>
    <lineage>
        <taxon>Eukaryota</taxon>
        <taxon>Fungi</taxon>
        <taxon>Dikarya</taxon>
        <taxon>Ascomycota</taxon>
        <taxon>Pezizomycotina</taxon>
        <taxon>Eurotiomycetes</taxon>
        <taxon>Eurotiomycetidae</taxon>
        <taxon>Eurotiales</taxon>
        <taxon>Aspergillaceae</taxon>
        <taxon>Aspergillus</taxon>
        <taxon>Aspergillus subgen. Circumdati</taxon>
    </lineage>
</organism>
<evidence type="ECO:0000313" key="2">
    <source>
        <dbReference type="Proteomes" id="UP000235023"/>
    </source>
</evidence>
<dbReference type="EMBL" id="KZ559605">
    <property type="protein sequence ID" value="PLN77012.1"/>
    <property type="molecule type" value="Genomic_DNA"/>
</dbReference>
<dbReference type="AlphaFoldDB" id="A0A2J5HIX4"/>
<evidence type="ECO:0000313" key="1">
    <source>
        <dbReference type="EMBL" id="PLN77012.1"/>
    </source>
</evidence>
<protein>
    <submittedName>
        <fullName evidence="1">Uncharacterized protein</fullName>
    </submittedName>
</protein>
<accession>A0A2J5HIX4</accession>
<sequence>MDPAATRTQSLPLSFCLSICLSRLASHLLRSKSTFHLTNASPLNLPRHTYLGGPYFGDPSAPRLPPHSPTGHRRRIEGTRIRIAEMDSGRCRRKSRPEWLILG</sequence>
<proteinExistence type="predicted"/>
<gene>
    <name evidence="1" type="ORF">BDW42DRAFT_177674</name>
</gene>
<dbReference type="Proteomes" id="UP000235023">
    <property type="component" value="Unassembled WGS sequence"/>
</dbReference>